<gene>
    <name evidence="2" type="ORF">GCM10011386_43500</name>
</gene>
<dbReference type="InterPro" id="IPR040198">
    <property type="entry name" value="Fido_containing"/>
</dbReference>
<sequence>MIKLEEYKAGHIEKGVGGYSYFVPSIINDEWKWDNPLINGLLEEAAIKLGELNSFAKLVPNIDLFIHLHVTKEAVKSSRIEGTQTNMDEALLDESEILPERRNDWKEVNNYVGALNYAIEQLENLPISSRLIRKTHAILLDSVRGEHKQPGEFRTSQNWIGGTSPADAVFVPPHHQYVEALMGDLENFLHNDDVIVPKLIRIGIAHYQFETIHPFLDGNGRIGRLLIPLFLVDGKVLDKPLLYLSSYFERNKGLYYDNLTFVRTKNDMTQWLKYFLVGIAETASNAARTLSQILQLKSETENMINERFGRKSNSAMTLLQYLLKQPVIFVEDAKRVTGLSYKAANNLVADFERSDILREMTGQSRNRFFVFDQYLGLFRQD</sequence>
<evidence type="ECO:0000313" key="3">
    <source>
        <dbReference type="Proteomes" id="UP000597338"/>
    </source>
</evidence>
<dbReference type="EMBL" id="BMIK01000025">
    <property type="protein sequence ID" value="GGC46553.1"/>
    <property type="molecule type" value="Genomic_DNA"/>
</dbReference>
<proteinExistence type="predicted"/>
<dbReference type="InterPro" id="IPR026287">
    <property type="entry name" value="SoFic-like"/>
</dbReference>
<evidence type="ECO:0000259" key="1">
    <source>
        <dbReference type="PROSITE" id="PS51459"/>
    </source>
</evidence>
<dbReference type="PANTHER" id="PTHR13504:SF38">
    <property type="entry name" value="FIDO DOMAIN-CONTAINING PROTEIN"/>
    <property type="match status" value="1"/>
</dbReference>
<dbReference type="Gene3D" id="1.10.3290.10">
    <property type="entry name" value="Fido-like domain"/>
    <property type="match status" value="1"/>
</dbReference>
<dbReference type="InterPro" id="IPR003812">
    <property type="entry name" value="Fido"/>
</dbReference>
<dbReference type="PROSITE" id="PS51459">
    <property type="entry name" value="FIDO"/>
    <property type="match status" value="1"/>
</dbReference>
<dbReference type="InterPro" id="IPR025758">
    <property type="entry name" value="Fic/DOC_N"/>
</dbReference>
<dbReference type="RefSeq" id="WP_229717716.1">
    <property type="nucleotide sequence ID" value="NZ_BMIK01000025.1"/>
</dbReference>
<protein>
    <submittedName>
        <fullName evidence="2">Toxin Fic</fullName>
    </submittedName>
</protein>
<dbReference type="Pfam" id="PF13784">
    <property type="entry name" value="Fic_N"/>
    <property type="match status" value="1"/>
</dbReference>
<name>A0ABQ1MWZ6_9SPHI</name>
<dbReference type="InterPro" id="IPR036597">
    <property type="entry name" value="Fido-like_dom_sf"/>
</dbReference>
<feature type="domain" description="Fido" evidence="1">
    <location>
        <begin position="127"/>
        <end position="277"/>
    </location>
</feature>
<comment type="caution">
    <text evidence="2">The sequence shown here is derived from an EMBL/GenBank/DDBJ whole genome shotgun (WGS) entry which is preliminary data.</text>
</comment>
<evidence type="ECO:0000313" key="2">
    <source>
        <dbReference type="EMBL" id="GGC46553.1"/>
    </source>
</evidence>
<dbReference type="Proteomes" id="UP000597338">
    <property type="component" value="Unassembled WGS sequence"/>
</dbReference>
<dbReference type="SUPFAM" id="SSF140931">
    <property type="entry name" value="Fic-like"/>
    <property type="match status" value="1"/>
</dbReference>
<dbReference type="Pfam" id="PF02661">
    <property type="entry name" value="Fic"/>
    <property type="match status" value="1"/>
</dbReference>
<dbReference type="PANTHER" id="PTHR13504">
    <property type="entry name" value="FIDO DOMAIN-CONTAINING PROTEIN DDB_G0283145"/>
    <property type="match status" value="1"/>
</dbReference>
<keyword evidence="3" id="KW-1185">Reference proteome</keyword>
<dbReference type="PIRSF" id="PIRSF038925">
    <property type="entry name" value="AMP-prot_trans"/>
    <property type="match status" value="1"/>
</dbReference>
<reference evidence="3" key="1">
    <citation type="journal article" date="2019" name="Int. J. Syst. Evol. Microbiol.">
        <title>The Global Catalogue of Microorganisms (GCM) 10K type strain sequencing project: providing services to taxonomists for standard genome sequencing and annotation.</title>
        <authorList>
            <consortium name="The Broad Institute Genomics Platform"/>
            <consortium name="The Broad Institute Genome Sequencing Center for Infectious Disease"/>
            <person name="Wu L."/>
            <person name="Ma J."/>
        </authorList>
    </citation>
    <scope>NUCLEOTIDE SEQUENCE [LARGE SCALE GENOMIC DNA]</scope>
    <source>
        <strain evidence="3">CGMCC 1.15342</strain>
    </source>
</reference>
<accession>A0ABQ1MWZ6</accession>
<organism evidence="2 3">
    <name type="scientific">Parapedobacter defluvii</name>
    <dbReference type="NCBI Taxonomy" id="2045106"/>
    <lineage>
        <taxon>Bacteria</taxon>
        <taxon>Pseudomonadati</taxon>
        <taxon>Bacteroidota</taxon>
        <taxon>Sphingobacteriia</taxon>
        <taxon>Sphingobacteriales</taxon>
        <taxon>Sphingobacteriaceae</taxon>
        <taxon>Parapedobacter</taxon>
    </lineage>
</organism>